<dbReference type="AlphaFoldDB" id="D4DPF8"/>
<keyword evidence="2" id="KW-0812">Transmembrane</keyword>
<name>D4DPF8_NEIEG</name>
<evidence type="ECO:0000313" key="3">
    <source>
        <dbReference type="EMBL" id="EFE50266.1"/>
    </source>
</evidence>
<organism evidence="3 4">
    <name type="scientific">Neisseria elongata subsp. glycolytica ATCC 29315</name>
    <dbReference type="NCBI Taxonomy" id="546263"/>
    <lineage>
        <taxon>Bacteria</taxon>
        <taxon>Pseudomonadati</taxon>
        <taxon>Pseudomonadota</taxon>
        <taxon>Betaproteobacteria</taxon>
        <taxon>Neisseriales</taxon>
        <taxon>Neisseriaceae</taxon>
        <taxon>Neisseria</taxon>
    </lineage>
</organism>
<feature type="transmembrane region" description="Helical" evidence="2">
    <location>
        <begin position="27"/>
        <end position="47"/>
    </location>
</feature>
<keyword evidence="2" id="KW-1133">Transmembrane helix</keyword>
<feature type="compositionally biased region" description="Basic and acidic residues" evidence="1">
    <location>
        <begin position="184"/>
        <end position="203"/>
    </location>
</feature>
<reference evidence="3 4" key="1">
    <citation type="submission" date="2010-02" db="EMBL/GenBank/DDBJ databases">
        <authorList>
            <person name="Weinstock G."/>
            <person name="Sodergren E."/>
            <person name="Clifton S."/>
            <person name="Fulton L."/>
            <person name="Fulton B."/>
            <person name="Courtney L."/>
            <person name="Fronick C."/>
            <person name="Harrison M."/>
            <person name="Strong C."/>
            <person name="Farmer C."/>
            <person name="Delahaunty K."/>
            <person name="Markovic C."/>
            <person name="Hall O."/>
            <person name="Minx P."/>
            <person name="Tomlinson C."/>
            <person name="Mitreva M."/>
            <person name="Nelson J."/>
            <person name="Hou S."/>
            <person name="Wollam A."/>
            <person name="Pepin K.H."/>
            <person name="Johnson M."/>
            <person name="Bhonagiri V."/>
            <person name="Zhang X."/>
            <person name="Suruliraj S."/>
            <person name="Warren W."/>
            <person name="Chinwalla A."/>
            <person name="Mardis E.R."/>
            <person name="Wilson R.K."/>
        </authorList>
    </citation>
    <scope>NUCLEOTIDE SEQUENCE [LARGE SCALE GENOMIC DNA]</scope>
    <source>
        <strain evidence="3 4">ATCC 29315</strain>
    </source>
</reference>
<comment type="caution">
    <text evidence="3">The sequence shown here is derived from an EMBL/GenBank/DDBJ whole genome shotgun (WGS) entry which is preliminary data.</text>
</comment>
<keyword evidence="2" id="KW-0472">Membrane</keyword>
<evidence type="ECO:0000256" key="1">
    <source>
        <dbReference type="SAM" id="MobiDB-lite"/>
    </source>
</evidence>
<feature type="region of interest" description="Disordered" evidence="1">
    <location>
        <begin position="184"/>
        <end position="214"/>
    </location>
</feature>
<accession>D4DPF8</accession>
<feature type="region of interest" description="Disordered" evidence="1">
    <location>
        <begin position="72"/>
        <end position="136"/>
    </location>
</feature>
<proteinExistence type="predicted"/>
<evidence type="ECO:0000313" key="4">
    <source>
        <dbReference type="Proteomes" id="UP000005536"/>
    </source>
</evidence>
<dbReference type="EMBL" id="ADBF01000023">
    <property type="protein sequence ID" value="EFE50266.1"/>
    <property type="molecule type" value="Genomic_DNA"/>
</dbReference>
<gene>
    <name evidence="3" type="ORF">NEIELOOT_00945</name>
</gene>
<evidence type="ECO:0000256" key="2">
    <source>
        <dbReference type="SAM" id="Phobius"/>
    </source>
</evidence>
<dbReference type="Proteomes" id="UP000005536">
    <property type="component" value="Unassembled WGS sequence"/>
</dbReference>
<sequence>MTAANFAIIPAIANQISDKRKLMDAKIWIAAAIGLLIILGVIAYNMYQENQYRRQVREQFGHADKDALLESQTESVRDGKIHGVATPQGKQGKPLVVVRQADVSREDTPPEPTAKAQVKAGNSRPAPAKEKPAQTAPADLFSEPDQAETAQNKAAKPLSFAEIREQEKKPAREKAVLVMEQFLAEHDSGKKNTDTEAETKESVLQEAGSTDGNYTFASVAAPKYTQEKTPPKANC</sequence>
<protein>
    <submittedName>
        <fullName evidence="3">Uncharacterized protein</fullName>
    </submittedName>
</protein>